<protein>
    <submittedName>
        <fullName evidence="8">Macrolide-specific efflux protein macA</fullName>
    </submittedName>
</protein>
<dbReference type="PANTHER" id="PTHR32347:SF14">
    <property type="entry name" value="EFFLUX SYSTEM COMPONENT YKNX-RELATED"/>
    <property type="match status" value="1"/>
</dbReference>
<dbReference type="Proteomes" id="UP000095544">
    <property type="component" value="Unassembled WGS sequence"/>
</dbReference>
<dbReference type="Pfam" id="PF25989">
    <property type="entry name" value="YknX_C"/>
    <property type="match status" value="1"/>
</dbReference>
<dbReference type="InterPro" id="IPR006143">
    <property type="entry name" value="RND_pump_MFP"/>
</dbReference>
<keyword evidence="6" id="KW-1133">Transmembrane helix</keyword>
<name>A0A174I4A6_9FIRM</name>
<comment type="similarity">
    <text evidence="2">Belongs to the membrane fusion protein (MFP) (TC 8.A.1) family.</text>
</comment>
<dbReference type="EMBL" id="CYZU01000035">
    <property type="protein sequence ID" value="CUO80218.1"/>
    <property type="molecule type" value="Genomic_DNA"/>
</dbReference>
<keyword evidence="3 4" id="KW-0175">Coiled coil</keyword>
<organism evidence="8 9">
    <name type="scientific">Faecalicatena contorta</name>
    <dbReference type="NCBI Taxonomy" id="39482"/>
    <lineage>
        <taxon>Bacteria</taxon>
        <taxon>Bacillati</taxon>
        <taxon>Bacillota</taxon>
        <taxon>Clostridia</taxon>
        <taxon>Lachnospirales</taxon>
        <taxon>Lachnospiraceae</taxon>
        <taxon>Faecalicatena</taxon>
    </lineage>
</organism>
<feature type="domain" description="YknX-like C-terminal permuted SH3-like" evidence="7">
    <location>
        <begin position="493"/>
        <end position="559"/>
    </location>
</feature>
<evidence type="ECO:0000259" key="7">
    <source>
        <dbReference type="Pfam" id="PF25989"/>
    </source>
</evidence>
<dbReference type="InterPro" id="IPR058637">
    <property type="entry name" value="YknX-like_C"/>
</dbReference>
<dbReference type="InterPro" id="IPR050465">
    <property type="entry name" value="UPF0194_transport"/>
</dbReference>
<evidence type="ECO:0000313" key="9">
    <source>
        <dbReference type="Proteomes" id="UP000095544"/>
    </source>
</evidence>
<evidence type="ECO:0000256" key="3">
    <source>
        <dbReference type="ARBA" id="ARBA00023054"/>
    </source>
</evidence>
<evidence type="ECO:0000256" key="2">
    <source>
        <dbReference type="ARBA" id="ARBA00009477"/>
    </source>
</evidence>
<dbReference type="STRING" id="39482.ERS852491_03352"/>
<evidence type="ECO:0000256" key="5">
    <source>
        <dbReference type="SAM" id="MobiDB-lite"/>
    </source>
</evidence>
<keyword evidence="6" id="KW-0472">Membrane</keyword>
<dbReference type="Gene3D" id="2.40.30.170">
    <property type="match status" value="1"/>
</dbReference>
<keyword evidence="6" id="KW-0812">Transmembrane</keyword>
<dbReference type="NCBIfam" id="TIGR01730">
    <property type="entry name" value="RND_mfp"/>
    <property type="match status" value="1"/>
</dbReference>
<evidence type="ECO:0000256" key="6">
    <source>
        <dbReference type="SAM" id="Phobius"/>
    </source>
</evidence>
<dbReference type="RefSeq" id="WP_055154349.1">
    <property type="nucleotide sequence ID" value="NZ_CYZU01000035.1"/>
</dbReference>
<dbReference type="AlphaFoldDB" id="A0A174I4A6"/>
<dbReference type="Gene3D" id="6.20.50.140">
    <property type="match status" value="1"/>
</dbReference>
<evidence type="ECO:0000256" key="4">
    <source>
        <dbReference type="SAM" id="Coils"/>
    </source>
</evidence>
<feature type="transmembrane region" description="Helical" evidence="6">
    <location>
        <begin position="47"/>
        <end position="66"/>
    </location>
</feature>
<comment type="subcellular location">
    <subcellularLocation>
        <location evidence="1">Cell envelope</location>
    </subcellularLocation>
</comment>
<proteinExistence type="inferred from homology"/>
<gene>
    <name evidence="8" type="primary">macA</name>
    <name evidence="8" type="ORF">ERS852491_03352</name>
</gene>
<dbReference type="OrthoDB" id="1995149at2"/>
<reference evidence="8 9" key="1">
    <citation type="submission" date="2015-09" db="EMBL/GenBank/DDBJ databases">
        <authorList>
            <consortium name="Pathogen Informatics"/>
        </authorList>
    </citation>
    <scope>NUCLEOTIDE SEQUENCE [LARGE SCALE GENOMIC DNA]</scope>
    <source>
        <strain evidence="8 9">2789STDY5834876</strain>
    </source>
</reference>
<dbReference type="GO" id="GO:0022857">
    <property type="term" value="F:transmembrane transporter activity"/>
    <property type="evidence" value="ECO:0007669"/>
    <property type="project" value="InterPro"/>
</dbReference>
<feature type="coiled-coil region" evidence="4">
    <location>
        <begin position="178"/>
        <end position="205"/>
    </location>
</feature>
<evidence type="ECO:0000256" key="1">
    <source>
        <dbReference type="ARBA" id="ARBA00004196"/>
    </source>
</evidence>
<dbReference type="GO" id="GO:0016020">
    <property type="term" value="C:membrane"/>
    <property type="evidence" value="ECO:0007669"/>
    <property type="project" value="InterPro"/>
</dbReference>
<accession>A0A174I4A6</accession>
<feature type="region of interest" description="Disordered" evidence="5">
    <location>
        <begin position="558"/>
        <end position="578"/>
    </location>
</feature>
<sequence length="578" mass="61192">MFSKKKKEQEEILDTIDNDLTDEDLLSGDDSYELEDAEAAKPPKKKLPAWIIIPVIAVLGIVIFAASKLTTGSGSNQATTLQVAEVTTGDIKEVYNASGKIESENTKTYYSPVTAPVAICNAVVGNSVKAGDLLVSFDTTNLERDNQQAQLSLQSSLNASQATKAQNAKAIDAANAASAQAADQANRLADKVNDLAAQVDAAYAQYQANQAEADAAAPEQERLKKIVAEQQEIINTNQAVIDEINTNYAGRRADLEAALAKPDDQRTADDTAVIKALQPIFKKYDDAAQAINDAQQIIDETAPGINNDPVNDAGYAQLKAQYDAAYAEWEAAYNAANAPATDPGMSSAELANLDISDNLAELTALTPAELVEKGREGMKADMDGVIAAVDALQTNTATQGMAMFTIASTEKVRVKIEVSPDDYEKMKVGNKATVTVGDYKYEGKLTKVNKIAVNNEKGNPVIGAEIHIDNPDENLCIGATAKITMTVAEADNVLVVPTEVINTSSEGDFVYVIENGVVKKKPVELGTASTTQIEVKSGLKKGDKVVNDLNVDIEDGMKATAAPAKGTGSDAGAEAAKE</sequence>
<dbReference type="PANTHER" id="PTHR32347">
    <property type="entry name" value="EFFLUX SYSTEM COMPONENT YKNX-RELATED"/>
    <property type="match status" value="1"/>
</dbReference>
<dbReference type="GO" id="GO:0030313">
    <property type="term" value="C:cell envelope"/>
    <property type="evidence" value="ECO:0007669"/>
    <property type="project" value="UniProtKB-SubCell"/>
</dbReference>
<evidence type="ECO:0000313" key="8">
    <source>
        <dbReference type="EMBL" id="CUO80218.1"/>
    </source>
</evidence>